<sequence>MFHSRYLPCPDCGASVDRAGDSQHDCSPERLADYQLFGLRDEVAELETRVRDYLRTSAGRFDAWLAARQVRGEA</sequence>
<name>A0A7W3IW97_9ACTN</name>
<proteinExistence type="predicted"/>
<dbReference type="EMBL" id="JACGXA010000001">
    <property type="protein sequence ID" value="MBA8801758.1"/>
    <property type="molecule type" value="Genomic_DNA"/>
</dbReference>
<organism evidence="1 2">
    <name type="scientific">Nocardioides ginsengisegetis</name>
    <dbReference type="NCBI Taxonomy" id="661491"/>
    <lineage>
        <taxon>Bacteria</taxon>
        <taxon>Bacillati</taxon>
        <taxon>Actinomycetota</taxon>
        <taxon>Actinomycetes</taxon>
        <taxon>Propionibacteriales</taxon>
        <taxon>Nocardioidaceae</taxon>
        <taxon>Nocardioides</taxon>
    </lineage>
</organism>
<reference evidence="1 2" key="1">
    <citation type="submission" date="2020-07" db="EMBL/GenBank/DDBJ databases">
        <title>Sequencing the genomes of 1000 actinobacteria strains.</title>
        <authorList>
            <person name="Klenk H.-P."/>
        </authorList>
    </citation>
    <scope>NUCLEOTIDE SEQUENCE [LARGE SCALE GENOMIC DNA]</scope>
    <source>
        <strain evidence="1 2">DSM 21349</strain>
    </source>
</reference>
<comment type="caution">
    <text evidence="1">The sequence shown here is derived from an EMBL/GenBank/DDBJ whole genome shotgun (WGS) entry which is preliminary data.</text>
</comment>
<accession>A0A7W3IW97</accession>
<keyword evidence="2" id="KW-1185">Reference proteome</keyword>
<dbReference type="AlphaFoldDB" id="A0A7W3IW97"/>
<evidence type="ECO:0000313" key="1">
    <source>
        <dbReference type="EMBL" id="MBA8801758.1"/>
    </source>
</evidence>
<protein>
    <submittedName>
        <fullName evidence="1">Uncharacterized protein</fullName>
    </submittedName>
</protein>
<dbReference type="RefSeq" id="WP_182535762.1">
    <property type="nucleotide sequence ID" value="NZ_JACGXA010000001.1"/>
</dbReference>
<evidence type="ECO:0000313" key="2">
    <source>
        <dbReference type="Proteomes" id="UP000580910"/>
    </source>
</evidence>
<dbReference type="Proteomes" id="UP000580910">
    <property type="component" value="Unassembled WGS sequence"/>
</dbReference>
<gene>
    <name evidence="1" type="ORF">FB382_000049</name>
</gene>